<dbReference type="GO" id="GO:0003713">
    <property type="term" value="F:transcription coactivator activity"/>
    <property type="evidence" value="ECO:0007669"/>
    <property type="project" value="InterPro"/>
</dbReference>
<feature type="region of interest" description="Disordered" evidence="8">
    <location>
        <begin position="411"/>
        <end position="491"/>
    </location>
</feature>
<feature type="compositionally biased region" description="Low complexity" evidence="8">
    <location>
        <begin position="365"/>
        <end position="390"/>
    </location>
</feature>
<evidence type="ECO:0000256" key="3">
    <source>
        <dbReference type="ARBA" id="ARBA00022976"/>
    </source>
</evidence>
<feature type="region of interest" description="Disordered" evidence="8">
    <location>
        <begin position="557"/>
        <end position="658"/>
    </location>
</feature>
<feature type="compositionally biased region" description="Low complexity" evidence="8">
    <location>
        <begin position="975"/>
        <end position="993"/>
    </location>
</feature>
<comment type="similarity">
    <text evidence="2">Belongs to the mastermind family.</text>
</comment>
<dbReference type="Gene3D" id="6.10.250.970">
    <property type="match status" value="1"/>
</dbReference>
<evidence type="ECO:0000256" key="4">
    <source>
        <dbReference type="ARBA" id="ARBA00023015"/>
    </source>
</evidence>
<evidence type="ECO:0000256" key="5">
    <source>
        <dbReference type="ARBA" id="ARBA00023159"/>
    </source>
</evidence>
<evidence type="ECO:0000256" key="6">
    <source>
        <dbReference type="ARBA" id="ARBA00023163"/>
    </source>
</evidence>
<evidence type="ECO:0000313" key="10">
    <source>
        <dbReference type="Ensembl" id="ENSCPGP00000023127.1"/>
    </source>
</evidence>
<feature type="compositionally biased region" description="Low complexity" evidence="8">
    <location>
        <begin position="563"/>
        <end position="574"/>
    </location>
</feature>
<evidence type="ECO:0000256" key="8">
    <source>
        <dbReference type="SAM" id="MobiDB-lite"/>
    </source>
</evidence>
<dbReference type="Ensembl" id="ENSCPGT00000025275.1">
    <property type="protein sequence ID" value="ENSCPGP00000023127.1"/>
    <property type="gene ID" value="ENSCPGG00000016031.1"/>
</dbReference>
<keyword evidence="11" id="KW-1185">Reference proteome</keyword>
<keyword evidence="5" id="KW-0010">Activator</keyword>
<comment type="subcellular location">
    <subcellularLocation>
        <location evidence="1">Nucleus speckle</location>
    </subcellularLocation>
</comment>
<reference evidence="10" key="1">
    <citation type="submission" date="2025-08" db="UniProtKB">
        <authorList>
            <consortium name="Ensembl"/>
        </authorList>
    </citation>
    <scope>IDENTIFICATION</scope>
</reference>
<dbReference type="Pfam" id="PF09596">
    <property type="entry name" value="MamL-1"/>
    <property type="match status" value="1"/>
</dbReference>
<name>A0A8C3KM62_9CHAR</name>
<keyword evidence="7" id="KW-0539">Nucleus</keyword>
<reference evidence="10" key="2">
    <citation type="submission" date="2025-09" db="UniProtKB">
        <authorList>
            <consortium name="Ensembl"/>
        </authorList>
    </citation>
    <scope>IDENTIFICATION</scope>
</reference>
<organism evidence="10 11">
    <name type="scientific">Calidris pygmaea</name>
    <name type="common">Spoon-billed sandpiper</name>
    <dbReference type="NCBI Taxonomy" id="425635"/>
    <lineage>
        <taxon>Eukaryota</taxon>
        <taxon>Metazoa</taxon>
        <taxon>Chordata</taxon>
        <taxon>Craniata</taxon>
        <taxon>Vertebrata</taxon>
        <taxon>Euteleostomi</taxon>
        <taxon>Archelosauria</taxon>
        <taxon>Archosauria</taxon>
        <taxon>Dinosauria</taxon>
        <taxon>Saurischia</taxon>
        <taxon>Theropoda</taxon>
        <taxon>Coelurosauria</taxon>
        <taxon>Aves</taxon>
        <taxon>Neognathae</taxon>
        <taxon>Neoaves</taxon>
        <taxon>Charadriiformes</taxon>
        <taxon>Scolopacidae</taxon>
        <taxon>Calidris</taxon>
    </lineage>
</organism>
<protein>
    <submittedName>
        <fullName evidence="10">Mastermind like transcriptional coactivator 2</fullName>
    </submittedName>
</protein>
<feature type="compositionally biased region" description="Low complexity" evidence="8">
    <location>
        <begin position="450"/>
        <end position="464"/>
    </location>
</feature>
<feature type="region of interest" description="Disordered" evidence="8">
    <location>
        <begin position="76"/>
        <end position="96"/>
    </location>
</feature>
<feature type="region of interest" description="Disordered" evidence="8">
    <location>
        <begin position="966"/>
        <end position="1004"/>
    </location>
</feature>
<evidence type="ECO:0000259" key="9">
    <source>
        <dbReference type="SMART" id="SM01275"/>
    </source>
</evidence>
<dbReference type="PANTHER" id="PTHR15692:SF9">
    <property type="entry name" value="MASTERMIND-LIKE PROTEIN 2"/>
    <property type="match status" value="1"/>
</dbReference>
<feature type="compositionally biased region" description="Low complexity" evidence="8">
    <location>
        <begin position="638"/>
        <end position="658"/>
    </location>
</feature>
<dbReference type="InterPro" id="IPR019082">
    <property type="entry name" value="Mastermind-like_N"/>
</dbReference>
<keyword evidence="3" id="KW-0914">Notch signaling pathway</keyword>
<dbReference type="GO" id="GO:0016607">
    <property type="term" value="C:nuclear speck"/>
    <property type="evidence" value="ECO:0007669"/>
    <property type="project" value="UniProtKB-SubCell"/>
</dbReference>
<evidence type="ECO:0000256" key="1">
    <source>
        <dbReference type="ARBA" id="ARBA00004324"/>
    </source>
</evidence>
<dbReference type="Proteomes" id="UP000694419">
    <property type="component" value="Unplaced"/>
</dbReference>
<sequence>MGDTAPPQAAGLGAGLLGGGPAAPRVHSAIVERLRARIAVCRQHHLSCEGRYERGRAESSDRERESTLQLLHLVQQGQGARKAAKHPKAAAAAATAGGSATPSAAAAAAAPPDYHQHLLSNGGINGEQPAGEQRASALLALQGSLKRKLVVNLSPVNNKRPNGVSESSFLDIKRIRVGDNISVGQGGQHVNNCQSQSMSGTMSVGQGSQRKASNLANNTHASGNGMFNMTLKEVKKEPGETMSCSKHLDGQTPHENMFPNRYGEDSWEQMMDLELQELFNELTNISVPPMSDLELENMINATIKQDEPFNIDLGQQSQRGPVRSLQMDKMVIKSEYAPGMNQAPVGSPQMRPSSTGPAFTMATAAMSTSSPVPSVPQSQTQVSQVSSASSRPLPNWQEVSHAQQLKQIAANRQQHALIQQQQQQQNQTASWSTLSPSGPSPGPFVQEKIPSPSFRQQQFSPQSSAMLGVPVNGNQPKGMNNYVYKPTTPQSNPMDIIMQQKPQDLNRNFINSAQPPLEQHHGSTKPLFHFNSEQTNQQMPSVLGSQNKPALLHYTQQTQGSAPVQQPPQQQQQQQPPPQPAQPLPNQSLQRPPNVPLAMQQKMMLQKMQQSQQISGLQYPVSQQHRQDQHSVVGQGAGPTPSSSSCSNPNTGSGYMNSSQQSMLNQQLMEKKQALQRQMMEQKQLLLQQQMLAEAEKITPQDQLNRHLTRPPPDYKDQRRNVVNMQQANQYSGGSPAVSMSSNNMPLSNPISTHSIMPQSSSLMSTPAGTRMPSAPAARSMGCYGNLPCNQPSAYNVTSGMNQMQPHRNQNQVLPSQNNPMMSRQQTMTQGNNVAAFGTGSAVNSQQVRPSLNHGATGIPAQRPANVMITATATAQNWAPQEAAVKQQDALKPAGVRFPTGTPYPNQSLQRNVGNQHFPQRALAPPNQLTAGVQMRPPLNQMHQTLNGQSAGSLRGLSVRPNQLRGQTVPTLNQPGTSMTPPSSLPSTSFTSTNQNSRAYQGSDHGNDLAFDFLNQQGDSIGPALNSDSDFIDSLLKTEPGNDDWMKDINLDEILGNHS</sequence>
<feature type="region of interest" description="Disordered" evidence="8">
    <location>
        <begin position="365"/>
        <end position="399"/>
    </location>
</feature>
<feature type="domain" description="Neurogenic mastermind-like N-terminal" evidence="9">
    <location>
        <begin position="24"/>
        <end position="84"/>
    </location>
</feature>
<dbReference type="AlphaFoldDB" id="A0A8C3KM62"/>
<keyword evidence="6" id="KW-0804">Transcription</keyword>
<dbReference type="PANTHER" id="PTHR15692">
    <property type="entry name" value="MASTERMIND-LIKE"/>
    <property type="match status" value="1"/>
</dbReference>
<proteinExistence type="inferred from homology"/>
<feature type="compositionally biased region" description="Polar residues" evidence="8">
    <location>
        <begin position="188"/>
        <end position="207"/>
    </location>
</feature>
<dbReference type="SMART" id="SM01275">
    <property type="entry name" value="MamL-1"/>
    <property type="match status" value="1"/>
</dbReference>
<feature type="compositionally biased region" description="Low complexity" evidence="8">
    <location>
        <begin position="599"/>
        <end position="618"/>
    </location>
</feature>
<dbReference type="InterPro" id="IPR046370">
    <property type="entry name" value="MAML_N_sf"/>
</dbReference>
<evidence type="ECO:0000313" key="11">
    <source>
        <dbReference type="Proteomes" id="UP000694419"/>
    </source>
</evidence>
<keyword evidence="4" id="KW-0805">Transcription regulation</keyword>
<dbReference type="GO" id="GO:0007221">
    <property type="term" value="P:positive regulation of transcription of Notch receptor target"/>
    <property type="evidence" value="ECO:0007669"/>
    <property type="project" value="InterPro"/>
</dbReference>
<dbReference type="InterPro" id="IPR046369">
    <property type="entry name" value="MAML1-3"/>
</dbReference>
<feature type="region of interest" description="Disordered" evidence="8">
    <location>
        <begin position="186"/>
        <end position="207"/>
    </location>
</feature>
<feature type="region of interest" description="Disordered" evidence="8">
    <location>
        <begin position="508"/>
        <end position="528"/>
    </location>
</feature>
<feature type="compositionally biased region" description="Low complexity" evidence="8">
    <location>
        <begin position="413"/>
        <end position="427"/>
    </location>
</feature>
<evidence type="ECO:0000256" key="7">
    <source>
        <dbReference type="ARBA" id="ARBA00023242"/>
    </source>
</evidence>
<evidence type="ECO:0000256" key="2">
    <source>
        <dbReference type="ARBA" id="ARBA00008081"/>
    </source>
</evidence>
<accession>A0A8C3KM62</accession>